<dbReference type="SUPFAM" id="SSF88723">
    <property type="entry name" value="PIN domain-like"/>
    <property type="match status" value="1"/>
</dbReference>
<dbReference type="CDD" id="cd09871">
    <property type="entry name" value="PIN_MtVapC28-VapC30-like"/>
    <property type="match status" value="1"/>
</dbReference>
<keyword evidence="3" id="KW-1185">Reference proteome</keyword>
<dbReference type="OrthoDB" id="799916at2"/>
<name>A0A090ABW1_9GAMM</name>
<dbReference type="Pfam" id="PF10130">
    <property type="entry name" value="PIN_2"/>
    <property type="match status" value="1"/>
</dbReference>
<accession>A0A090ABW1</accession>
<dbReference type="EMBL" id="AP014633">
    <property type="protein sequence ID" value="BAP55168.1"/>
    <property type="molecule type" value="Genomic_DNA"/>
</dbReference>
<dbReference type="AlphaFoldDB" id="A0A090ABW1"/>
<dbReference type="InterPro" id="IPR029060">
    <property type="entry name" value="PIN-like_dom_sf"/>
</dbReference>
<gene>
    <name evidence="2" type="ORF">THII_0871</name>
</gene>
<dbReference type="HOGENOM" id="CLU_147223_0_0_6"/>
<dbReference type="InterPro" id="IPR002716">
    <property type="entry name" value="PIN_dom"/>
</dbReference>
<protein>
    <submittedName>
        <fullName evidence="2">Nucleotide-binding protein, PIN domain-containing protein</fullName>
    </submittedName>
</protein>
<organism evidence="2 3">
    <name type="scientific">Thioploca ingrica</name>
    <dbReference type="NCBI Taxonomy" id="40754"/>
    <lineage>
        <taxon>Bacteria</taxon>
        <taxon>Pseudomonadati</taxon>
        <taxon>Pseudomonadota</taxon>
        <taxon>Gammaproteobacteria</taxon>
        <taxon>Thiotrichales</taxon>
        <taxon>Thiotrichaceae</taxon>
        <taxon>Thioploca</taxon>
    </lineage>
</organism>
<dbReference type="Proteomes" id="UP000031623">
    <property type="component" value="Chromosome"/>
</dbReference>
<dbReference type="STRING" id="40754.THII_0871"/>
<sequence length="137" mass="16065">MSKTIIVDTNILFSVLLNGSSRLAKVLLNSEHHFFTCELAYVELFNLKEKIIKSSQLTNYQVIELLHLCLRRVNFFKEDKISKQHWEEAYQLCREIDKDDTLFVALTLELDGFLWTGDKKLITGLRERGFDKFFGDN</sequence>
<feature type="domain" description="PIN" evidence="1">
    <location>
        <begin position="6"/>
        <end position="127"/>
    </location>
</feature>
<evidence type="ECO:0000313" key="3">
    <source>
        <dbReference type="Proteomes" id="UP000031623"/>
    </source>
</evidence>
<evidence type="ECO:0000259" key="1">
    <source>
        <dbReference type="Pfam" id="PF10130"/>
    </source>
</evidence>
<dbReference type="Gene3D" id="3.40.50.1010">
    <property type="entry name" value="5'-nuclease"/>
    <property type="match status" value="1"/>
</dbReference>
<evidence type="ECO:0000313" key="2">
    <source>
        <dbReference type="EMBL" id="BAP55168.1"/>
    </source>
</evidence>
<dbReference type="KEGG" id="tig:THII_0871"/>
<proteinExistence type="predicted"/>
<reference evidence="2 3" key="1">
    <citation type="journal article" date="2014" name="ISME J.">
        <title>Ecophysiology of Thioploca ingrica as revealed by the complete genome sequence supplemented with proteomic evidence.</title>
        <authorList>
            <person name="Kojima H."/>
            <person name="Ogura Y."/>
            <person name="Yamamoto N."/>
            <person name="Togashi T."/>
            <person name="Mori H."/>
            <person name="Watanabe T."/>
            <person name="Nemoto F."/>
            <person name="Kurokawa K."/>
            <person name="Hayashi T."/>
            <person name="Fukui M."/>
        </authorList>
    </citation>
    <scope>NUCLEOTIDE SEQUENCE [LARGE SCALE GENOMIC DNA]</scope>
</reference>